<evidence type="ECO:0000259" key="8">
    <source>
        <dbReference type="Pfam" id="PF04321"/>
    </source>
</evidence>
<keyword evidence="7" id="KW-0472">Membrane</keyword>
<name>A0AA86N410_9BACT</name>
<comment type="function">
    <text evidence="6">Catalyzes the reduction of dTDP-6-deoxy-L-lyxo-4-hexulose to yield dTDP-L-rhamnose.</text>
</comment>
<dbReference type="InterPro" id="IPR005913">
    <property type="entry name" value="dTDP_dehydrorham_reduct"/>
</dbReference>
<feature type="domain" description="RmlD-like substrate binding" evidence="8">
    <location>
        <begin position="11"/>
        <end position="285"/>
    </location>
</feature>
<dbReference type="EMBL" id="OX365700">
    <property type="protein sequence ID" value="CAI4034192.1"/>
    <property type="molecule type" value="Genomic_DNA"/>
</dbReference>
<evidence type="ECO:0000313" key="9">
    <source>
        <dbReference type="EMBL" id="CAI4034192.1"/>
    </source>
</evidence>
<dbReference type="KEGG" id="nti:DNFV4_04636"/>
<dbReference type="CDD" id="cd05254">
    <property type="entry name" value="dTDP_HR_like_SDR_e"/>
    <property type="match status" value="1"/>
</dbReference>
<evidence type="ECO:0000256" key="4">
    <source>
        <dbReference type="ARBA" id="ARBA00017099"/>
    </source>
</evidence>
<dbReference type="EC" id="1.1.1.133" evidence="3 6"/>
<dbReference type="InterPro" id="IPR036291">
    <property type="entry name" value="NAD(P)-bd_dom_sf"/>
</dbReference>
<accession>A0AA86N410</accession>
<dbReference type="InterPro" id="IPR029903">
    <property type="entry name" value="RmlD-like-bd"/>
</dbReference>
<evidence type="ECO:0000256" key="1">
    <source>
        <dbReference type="ARBA" id="ARBA00004781"/>
    </source>
</evidence>
<dbReference type="Pfam" id="PF04321">
    <property type="entry name" value="RmlD_sub_bind"/>
    <property type="match status" value="1"/>
</dbReference>
<keyword evidence="7" id="KW-1133">Transmembrane helix</keyword>
<sequence length="303" mass="33586">MSTVSFNSVRTVVVTGAGGLIGSYLVGSAFRWVAGWRVVGLTRHELDLTDRSAVEELWQRLKPEAIVHCAAISKAVACRDNPELARRVNVEVTGHLTDLASASGARLVFISTDHVFNGQQGAYTETDPASPLTVYGETKVAAERLVLAHERHLVLRTSLNAGLSPTGDRSFVEELILAWRARRPLTLFTDEYRCPIPAAVTARAIWELIRTAPSGLYHLAGQERLSRWDLGQLMASFYPELEPSLKPGTLRDYGGPARAPDLSLNCDKVRRHLSFQLPGFRGWLQRQRGIPVKDLWRPDNEAI</sequence>
<dbReference type="PANTHER" id="PTHR10491">
    <property type="entry name" value="DTDP-4-DEHYDRORHAMNOSE REDUCTASE"/>
    <property type="match status" value="1"/>
</dbReference>
<dbReference type="Proteomes" id="UP001179121">
    <property type="component" value="Chromosome"/>
</dbReference>
<comment type="pathway">
    <text evidence="1 6">Carbohydrate biosynthesis; dTDP-L-rhamnose biosynthesis.</text>
</comment>
<evidence type="ECO:0000256" key="7">
    <source>
        <dbReference type="SAM" id="Phobius"/>
    </source>
</evidence>
<evidence type="ECO:0000256" key="6">
    <source>
        <dbReference type="RuleBase" id="RU364082"/>
    </source>
</evidence>
<dbReference type="Gene3D" id="3.40.50.720">
    <property type="entry name" value="NAD(P)-binding Rossmann-like Domain"/>
    <property type="match status" value="1"/>
</dbReference>
<feature type="transmembrane region" description="Helical" evidence="7">
    <location>
        <begin position="12"/>
        <end position="34"/>
    </location>
</feature>
<gene>
    <name evidence="9" type="ORF">DNFV4_04636</name>
</gene>
<keyword evidence="6" id="KW-0521">NADP</keyword>
<dbReference type="AlphaFoldDB" id="A0AA86N410"/>
<dbReference type="PANTHER" id="PTHR10491:SF4">
    <property type="entry name" value="METHIONINE ADENOSYLTRANSFERASE 2 SUBUNIT BETA"/>
    <property type="match status" value="1"/>
</dbReference>
<evidence type="ECO:0000313" key="10">
    <source>
        <dbReference type="Proteomes" id="UP001179121"/>
    </source>
</evidence>
<comment type="catalytic activity">
    <reaction evidence="5">
        <text>dTDP-beta-L-rhamnose + NADP(+) = dTDP-4-dehydro-beta-L-rhamnose + NADPH + H(+)</text>
        <dbReference type="Rhea" id="RHEA:21796"/>
        <dbReference type="ChEBI" id="CHEBI:15378"/>
        <dbReference type="ChEBI" id="CHEBI:57510"/>
        <dbReference type="ChEBI" id="CHEBI:57783"/>
        <dbReference type="ChEBI" id="CHEBI:58349"/>
        <dbReference type="ChEBI" id="CHEBI:62830"/>
        <dbReference type="EC" id="1.1.1.133"/>
    </reaction>
</comment>
<protein>
    <recommendedName>
        <fullName evidence="4 6">dTDP-4-dehydrorhamnose reductase</fullName>
        <ecNumber evidence="3 6">1.1.1.133</ecNumber>
    </recommendedName>
</protein>
<organism evidence="9 10">
    <name type="scientific">Nitrospira tepida</name>
    <dbReference type="NCBI Taxonomy" id="2973512"/>
    <lineage>
        <taxon>Bacteria</taxon>
        <taxon>Pseudomonadati</taxon>
        <taxon>Nitrospirota</taxon>
        <taxon>Nitrospiria</taxon>
        <taxon>Nitrospirales</taxon>
        <taxon>Nitrospiraceae</taxon>
        <taxon>Nitrospira</taxon>
    </lineage>
</organism>
<evidence type="ECO:0000256" key="3">
    <source>
        <dbReference type="ARBA" id="ARBA00012929"/>
    </source>
</evidence>
<reference evidence="9" key="1">
    <citation type="submission" date="2022-10" db="EMBL/GenBank/DDBJ databases">
        <authorList>
            <person name="Koch H."/>
        </authorList>
    </citation>
    <scope>NUCLEOTIDE SEQUENCE</scope>
    <source>
        <strain evidence="9">DNF</strain>
    </source>
</reference>
<evidence type="ECO:0000256" key="2">
    <source>
        <dbReference type="ARBA" id="ARBA00010944"/>
    </source>
</evidence>
<keyword evidence="10" id="KW-1185">Reference proteome</keyword>
<dbReference type="SUPFAM" id="SSF51735">
    <property type="entry name" value="NAD(P)-binding Rossmann-fold domains"/>
    <property type="match status" value="1"/>
</dbReference>
<proteinExistence type="inferred from homology"/>
<keyword evidence="7" id="KW-0812">Transmembrane</keyword>
<evidence type="ECO:0000256" key="5">
    <source>
        <dbReference type="ARBA" id="ARBA00048200"/>
    </source>
</evidence>
<keyword evidence="6" id="KW-0560">Oxidoreductase</keyword>
<dbReference type="GO" id="GO:0008831">
    <property type="term" value="F:dTDP-4-dehydrorhamnose reductase activity"/>
    <property type="evidence" value="ECO:0007669"/>
    <property type="project" value="UniProtKB-EC"/>
</dbReference>
<dbReference type="RefSeq" id="WP_289271598.1">
    <property type="nucleotide sequence ID" value="NZ_OX365700.1"/>
</dbReference>
<comment type="similarity">
    <text evidence="2 6">Belongs to the dTDP-4-dehydrorhamnose reductase family.</text>
</comment>